<feature type="domain" description="HpcH/HpaI aldolase/citrate lyase" evidence="4">
    <location>
        <begin position="18"/>
        <end position="240"/>
    </location>
</feature>
<dbReference type="PANTHER" id="PTHR30502">
    <property type="entry name" value="2-KETO-3-DEOXY-L-RHAMNONATE ALDOLASE"/>
    <property type="match status" value="1"/>
</dbReference>
<dbReference type="GO" id="GO:0016832">
    <property type="term" value="F:aldehyde-lyase activity"/>
    <property type="evidence" value="ECO:0007669"/>
    <property type="project" value="TreeGrafter"/>
</dbReference>
<keyword evidence="6" id="KW-1185">Reference proteome</keyword>
<organism evidence="5 6">
    <name type="scientific">Diplocloster agilis</name>
    <dbReference type="NCBI Taxonomy" id="2850323"/>
    <lineage>
        <taxon>Bacteria</taxon>
        <taxon>Bacillati</taxon>
        <taxon>Bacillota</taxon>
        <taxon>Clostridia</taxon>
        <taxon>Lachnospirales</taxon>
        <taxon>Lachnospiraceae</taxon>
        <taxon>Diplocloster</taxon>
    </lineage>
</organism>
<dbReference type="InterPro" id="IPR050251">
    <property type="entry name" value="HpcH-HpaI_aldolase"/>
</dbReference>
<dbReference type="InterPro" id="IPR040442">
    <property type="entry name" value="Pyrv_kinase-like_dom_sf"/>
</dbReference>
<dbReference type="GO" id="GO:0046872">
    <property type="term" value="F:metal ion binding"/>
    <property type="evidence" value="ECO:0007669"/>
    <property type="project" value="UniProtKB-KW"/>
</dbReference>
<protein>
    <recommendedName>
        <fullName evidence="4">HpcH/HpaI aldolase/citrate lyase domain-containing protein</fullName>
    </recommendedName>
</protein>
<keyword evidence="3" id="KW-0456">Lyase</keyword>
<proteinExistence type="inferred from homology"/>
<dbReference type="GO" id="GO:0005737">
    <property type="term" value="C:cytoplasm"/>
    <property type="evidence" value="ECO:0007669"/>
    <property type="project" value="TreeGrafter"/>
</dbReference>
<dbReference type="Gene3D" id="3.20.20.60">
    <property type="entry name" value="Phosphoenolpyruvate-binding domains"/>
    <property type="match status" value="1"/>
</dbReference>
<dbReference type="InterPro" id="IPR015813">
    <property type="entry name" value="Pyrv/PenolPyrv_kinase-like_dom"/>
</dbReference>
<comment type="caution">
    <text evidence="5">The sequence shown here is derived from an EMBL/GenBank/DDBJ whole genome shotgun (WGS) entry which is preliminary data.</text>
</comment>
<evidence type="ECO:0000256" key="3">
    <source>
        <dbReference type="ARBA" id="ARBA00023239"/>
    </source>
</evidence>
<comment type="similarity">
    <text evidence="1">Belongs to the HpcH/HpaI aldolase family.</text>
</comment>
<evidence type="ECO:0000313" key="5">
    <source>
        <dbReference type="EMBL" id="MBU9735388.1"/>
    </source>
</evidence>
<dbReference type="InterPro" id="IPR005000">
    <property type="entry name" value="Aldolase/citrate-lyase_domain"/>
</dbReference>
<dbReference type="Proteomes" id="UP000712157">
    <property type="component" value="Unassembled WGS sequence"/>
</dbReference>
<evidence type="ECO:0000256" key="1">
    <source>
        <dbReference type="ARBA" id="ARBA00005568"/>
    </source>
</evidence>
<name>A0A949K4J4_9FIRM</name>
<keyword evidence="2" id="KW-0479">Metal-binding</keyword>
<evidence type="ECO:0000259" key="4">
    <source>
        <dbReference type="Pfam" id="PF03328"/>
    </source>
</evidence>
<reference evidence="5" key="1">
    <citation type="submission" date="2021-06" db="EMBL/GenBank/DDBJ databases">
        <title>Description of novel taxa of the family Lachnospiraceae.</title>
        <authorList>
            <person name="Chaplin A.V."/>
            <person name="Sokolova S.R."/>
            <person name="Pikina A.P."/>
            <person name="Korzhanova M."/>
            <person name="Belova V."/>
            <person name="Korostin D."/>
            <person name="Efimov B.A."/>
        </authorList>
    </citation>
    <scope>NUCLEOTIDE SEQUENCE</scope>
    <source>
        <strain evidence="5">ASD5720</strain>
    </source>
</reference>
<evidence type="ECO:0000313" key="6">
    <source>
        <dbReference type="Proteomes" id="UP000712157"/>
    </source>
</evidence>
<dbReference type="AlphaFoldDB" id="A0A949K4J4"/>
<dbReference type="PANTHER" id="PTHR30502:SF0">
    <property type="entry name" value="PHOSPHOENOLPYRUVATE CARBOXYLASE FAMILY PROTEIN"/>
    <property type="match status" value="1"/>
</dbReference>
<sequence length="265" mass="28702">MMRESELKKKLRNGEVVSLVFLESTHPGTAETLALAGCDIICIDNEHGCFSSEQISNTARAITALGKAAILRTTCCDPNVIAHYMDCGLSGIFATMVKDAKACQDVINGVKFAPVGKRGVCFNSRAAHFGMHGMSVEDYLNWCNDNTVIMVDVECVSAIDDLDNIIALKDIDVVHTGMWDLASAYGHYGHPEHPEAKKINDDAVAKIIEKTGICCAYAPDADAVPDVIARGFRMINLGGEYDFIANHVKACQAKIDEYNAALKQA</sequence>
<accession>A0A949K4J4</accession>
<gene>
    <name evidence="5" type="ORF">KTH89_02500</name>
</gene>
<dbReference type="RefSeq" id="WP_158345108.1">
    <property type="nucleotide sequence ID" value="NZ_JAHQCW010000003.1"/>
</dbReference>
<evidence type="ECO:0000256" key="2">
    <source>
        <dbReference type="ARBA" id="ARBA00022723"/>
    </source>
</evidence>
<dbReference type="Pfam" id="PF03328">
    <property type="entry name" value="HpcH_HpaI"/>
    <property type="match status" value="1"/>
</dbReference>
<dbReference type="SUPFAM" id="SSF51621">
    <property type="entry name" value="Phosphoenolpyruvate/pyruvate domain"/>
    <property type="match status" value="1"/>
</dbReference>
<dbReference type="EMBL" id="JAHQCW010000003">
    <property type="protein sequence ID" value="MBU9735388.1"/>
    <property type="molecule type" value="Genomic_DNA"/>
</dbReference>